<dbReference type="AlphaFoldDB" id="A0AA41R5C8"/>
<dbReference type="InterPro" id="IPR052379">
    <property type="entry name" value="Type_VII_TA_RNase"/>
</dbReference>
<dbReference type="InterPro" id="IPR008201">
    <property type="entry name" value="HepT-like"/>
</dbReference>
<reference evidence="5" key="1">
    <citation type="submission" date="2022-04" db="EMBL/GenBank/DDBJ databases">
        <title>Desulfatitalea alkaliphila sp. nov., a novel anaerobic sulfate-reducing bacterium isolated from terrestrial mud volcano, Taman Peninsula, Russia.</title>
        <authorList>
            <person name="Khomyakova M.A."/>
            <person name="Merkel A.Y."/>
            <person name="Slobodkin A.I."/>
        </authorList>
    </citation>
    <scope>NUCLEOTIDE SEQUENCE</scope>
    <source>
        <strain evidence="5">M08but</strain>
    </source>
</reference>
<comment type="similarity">
    <text evidence="4">Belongs to the HepT RNase toxin family.</text>
</comment>
<evidence type="ECO:0000313" key="6">
    <source>
        <dbReference type="Proteomes" id="UP001165427"/>
    </source>
</evidence>
<gene>
    <name evidence="5" type="ORF">MRX98_16150</name>
</gene>
<keyword evidence="1" id="KW-1277">Toxin-antitoxin system</keyword>
<dbReference type="EMBL" id="JALJRB010000021">
    <property type="protein sequence ID" value="MCJ8502117.1"/>
    <property type="molecule type" value="Genomic_DNA"/>
</dbReference>
<dbReference type="GO" id="GO:0016787">
    <property type="term" value="F:hydrolase activity"/>
    <property type="evidence" value="ECO:0007669"/>
    <property type="project" value="UniProtKB-KW"/>
</dbReference>
<dbReference type="Pfam" id="PF01934">
    <property type="entry name" value="HepT-like"/>
    <property type="match status" value="1"/>
</dbReference>
<dbReference type="SUPFAM" id="SSF81593">
    <property type="entry name" value="Nucleotidyltransferase substrate binding subunit/domain"/>
    <property type="match status" value="1"/>
</dbReference>
<accession>A0AA41R5C8</accession>
<dbReference type="NCBIfam" id="NF047751">
    <property type="entry name" value="HepT_toxin"/>
    <property type="match status" value="1"/>
</dbReference>
<evidence type="ECO:0000256" key="1">
    <source>
        <dbReference type="ARBA" id="ARBA00022649"/>
    </source>
</evidence>
<evidence type="ECO:0000256" key="4">
    <source>
        <dbReference type="ARBA" id="ARBA00024207"/>
    </source>
</evidence>
<keyword evidence="2" id="KW-0540">Nuclease</keyword>
<dbReference type="PANTHER" id="PTHR33397">
    <property type="entry name" value="UPF0331 PROTEIN YUTE"/>
    <property type="match status" value="1"/>
</dbReference>
<evidence type="ECO:0000313" key="5">
    <source>
        <dbReference type="EMBL" id="MCJ8502117.1"/>
    </source>
</evidence>
<comment type="caution">
    <text evidence="5">The sequence shown here is derived from an EMBL/GenBank/DDBJ whole genome shotgun (WGS) entry which is preliminary data.</text>
</comment>
<dbReference type="InterPro" id="IPR037038">
    <property type="entry name" value="HepT-like_sf"/>
</dbReference>
<keyword evidence="6" id="KW-1185">Reference proteome</keyword>
<name>A0AA41R5C8_9BACT</name>
<dbReference type="RefSeq" id="WP_246912184.1">
    <property type="nucleotide sequence ID" value="NZ_JALJRB010000021.1"/>
</dbReference>
<dbReference type="PANTHER" id="PTHR33397:SF3">
    <property type="entry name" value="MRNA NUCLEASE HEPT"/>
    <property type="match status" value="1"/>
</dbReference>
<evidence type="ECO:0000256" key="3">
    <source>
        <dbReference type="ARBA" id="ARBA00022801"/>
    </source>
</evidence>
<dbReference type="Proteomes" id="UP001165427">
    <property type="component" value="Unassembled WGS sequence"/>
</dbReference>
<proteinExistence type="inferred from homology"/>
<dbReference type="GO" id="GO:0110001">
    <property type="term" value="C:toxin-antitoxin complex"/>
    <property type="evidence" value="ECO:0007669"/>
    <property type="project" value="InterPro"/>
</dbReference>
<keyword evidence="3" id="KW-0378">Hydrolase</keyword>
<organism evidence="5 6">
    <name type="scientific">Desulfatitalea alkaliphila</name>
    <dbReference type="NCBI Taxonomy" id="2929485"/>
    <lineage>
        <taxon>Bacteria</taxon>
        <taxon>Pseudomonadati</taxon>
        <taxon>Thermodesulfobacteriota</taxon>
        <taxon>Desulfobacteria</taxon>
        <taxon>Desulfobacterales</taxon>
        <taxon>Desulfosarcinaceae</taxon>
        <taxon>Desulfatitalea</taxon>
    </lineage>
</organism>
<sequence>MVDKTLILRKISEFEQYYQQISEFRGTSTDAYRADWKLQRIIERTLQMMIETCVDIAGHIISDQGFRLPDSYADTFRVLHENTIIDGDLCRTLEKIAKFRNIIVHHYDRVDVEIVVGILRKHLDDFHHFQKAIINWLKTK</sequence>
<evidence type="ECO:0000256" key="2">
    <source>
        <dbReference type="ARBA" id="ARBA00022722"/>
    </source>
</evidence>
<dbReference type="GO" id="GO:0004540">
    <property type="term" value="F:RNA nuclease activity"/>
    <property type="evidence" value="ECO:0007669"/>
    <property type="project" value="InterPro"/>
</dbReference>
<dbReference type="Gene3D" id="1.20.120.580">
    <property type="entry name" value="bsu32300-like"/>
    <property type="match status" value="1"/>
</dbReference>
<protein>
    <submittedName>
        <fullName evidence="5">DUF86 domain-containing protein</fullName>
    </submittedName>
</protein>